<gene>
    <name evidence="1" type="ORF">J2S07_004026</name>
</gene>
<evidence type="ECO:0000313" key="2">
    <source>
        <dbReference type="Proteomes" id="UP001231362"/>
    </source>
</evidence>
<reference evidence="1 2" key="1">
    <citation type="submission" date="2023-07" db="EMBL/GenBank/DDBJ databases">
        <title>Genomic Encyclopedia of Type Strains, Phase IV (KMG-IV): sequencing the most valuable type-strain genomes for metagenomic binning, comparative biology and taxonomic classification.</title>
        <authorList>
            <person name="Goeker M."/>
        </authorList>
    </citation>
    <scope>NUCLEOTIDE SEQUENCE [LARGE SCALE GENOMIC DNA]</scope>
    <source>
        <strain evidence="1 2">DSM 23948</strain>
    </source>
</reference>
<dbReference type="EMBL" id="JAUSTU010000034">
    <property type="protein sequence ID" value="MDQ0157679.1"/>
    <property type="molecule type" value="Genomic_DNA"/>
</dbReference>
<sequence length="94" mass="10916">MQQEFIEFCGLRWIDFYKILILYVGNDGREENFSPRCSINDPRIVHHLEDLVEHIEGLELFFLPILEPLQDKGDIGHEQAKRALETAAAGRHNV</sequence>
<name>A0ABT9V9S1_9BACL</name>
<accession>A0ABT9V9S1</accession>
<evidence type="ECO:0000313" key="1">
    <source>
        <dbReference type="EMBL" id="MDQ0157679.1"/>
    </source>
</evidence>
<protein>
    <submittedName>
        <fullName evidence="1">ATPase with chaperone activity</fullName>
    </submittedName>
</protein>
<proteinExistence type="predicted"/>
<organism evidence="1 2">
    <name type="scientific">Anoxybacillus andreesenii</name>
    <dbReference type="NCBI Taxonomy" id="1325932"/>
    <lineage>
        <taxon>Bacteria</taxon>
        <taxon>Bacillati</taxon>
        <taxon>Bacillota</taxon>
        <taxon>Bacilli</taxon>
        <taxon>Bacillales</taxon>
        <taxon>Anoxybacillaceae</taxon>
        <taxon>Anoxybacillus</taxon>
    </lineage>
</organism>
<dbReference type="Proteomes" id="UP001231362">
    <property type="component" value="Unassembled WGS sequence"/>
</dbReference>
<comment type="caution">
    <text evidence="1">The sequence shown here is derived from an EMBL/GenBank/DDBJ whole genome shotgun (WGS) entry which is preliminary data.</text>
</comment>
<keyword evidence="2" id="KW-1185">Reference proteome</keyword>